<dbReference type="GO" id="GO:0007165">
    <property type="term" value="P:signal transduction"/>
    <property type="evidence" value="ECO:0007669"/>
    <property type="project" value="TreeGrafter"/>
</dbReference>
<keyword evidence="6" id="KW-0472">Membrane</keyword>
<dbReference type="AlphaFoldDB" id="A0A2T0BKF4"/>
<dbReference type="GO" id="GO:0004252">
    <property type="term" value="F:serine-type endopeptidase activity"/>
    <property type="evidence" value="ECO:0007669"/>
    <property type="project" value="UniProtKB-EC"/>
</dbReference>
<dbReference type="NCBIfam" id="TIGR00225">
    <property type="entry name" value="prc"/>
    <property type="match status" value="1"/>
</dbReference>
<dbReference type="Proteomes" id="UP000239471">
    <property type="component" value="Unassembled WGS sequence"/>
</dbReference>
<dbReference type="Gene3D" id="3.30.750.44">
    <property type="match status" value="1"/>
</dbReference>
<evidence type="ECO:0000313" key="9">
    <source>
        <dbReference type="Proteomes" id="UP000239471"/>
    </source>
</evidence>
<comment type="caution">
    <text evidence="8">The sequence shown here is derived from an EMBL/GenBank/DDBJ whole genome shotgun (WGS) entry which is preliminary data.</text>
</comment>
<comment type="similarity">
    <text evidence="1 5">Belongs to the peptidase S41A family.</text>
</comment>
<dbReference type="SUPFAM" id="SSF50156">
    <property type="entry name" value="PDZ domain-like"/>
    <property type="match status" value="1"/>
</dbReference>
<dbReference type="SMART" id="SM00228">
    <property type="entry name" value="PDZ"/>
    <property type="match status" value="1"/>
</dbReference>
<keyword evidence="9" id="KW-1185">Reference proteome</keyword>
<evidence type="ECO:0000256" key="2">
    <source>
        <dbReference type="ARBA" id="ARBA00022670"/>
    </source>
</evidence>
<proteinExistence type="inferred from homology"/>
<keyword evidence="6" id="KW-0812">Transmembrane</keyword>
<keyword evidence="4 5" id="KW-0720">Serine protease</keyword>
<sequence>MNWFGGRSSRKRKNNNVVVICTVAVIGTSFLVGNISARFGLFIGPDSNKYSQVVKNVEYIDTYEGLFEVRDLLMKNYNGDINDEMLLEGALKGMTASVQDPYTVYMSKKEYEKYLLSNEGIHVGIGITVSLKNDQVAVINVEKDMPADKANIVAGDVILKINDEEVSNSIAKVATLLQGDEGESSKLTMQKADGGTYEVELAKVQIKVDSATGEMIEDNIGYIRLKDFNEKASDSFISALSTLKDSGMKGLIIDLRGNPGGFLTEAEKIASQFIPEGEVITTLKDKYGKEKVSLSKGGIAENIPVVLLIDGNTASASEVITGALRDYGIATTVGTKTYGKGVAQAPYTLENTEGALKITVQKFYTPNGENIHKIGISPDYEVKIIEEDTNATYDRSTDPQYQKALQVIKEKSK</sequence>
<protein>
    <submittedName>
        <fullName evidence="8">Carboxy-terminal processing protease CtpB</fullName>
        <ecNumber evidence="8">3.4.21.102</ecNumber>
    </submittedName>
</protein>
<evidence type="ECO:0000256" key="1">
    <source>
        <dbReference type="ARBA" id="ARBA00009179"/>
    </source>
</evidence>
<dbReference type="InterPro" id="IPR029045">
    <property type="entry name" value="ClpP/crotonase-like_dom_sf"/>
</dbReference>
<dbReference type="PANTHER" id="PTHR32060:SF30">
    <property type="entry name" value="CARBOXY-TERMINAL PROCESSING PROTEASE CTPA"/>
    <property type="match status" value="1"/>
</dbReference>
<evidence type="ECO:0000313" key="8">
    <source>
        <dbReference type="EMBL" id="PRR84282.1"/>
    </source>
</evidence>
<feature type="transmembrane region" description="Helical" evidence="6">
    <location>
        <begin position="17"/>
        <end position="41"/>
    </location>
</feature>
<dbReference type="EMBL" id="PVXQ01000002">
    <property type="protein sequence ID" value="PRR84282.1"/>
    <property type="molecule type" value="Genomic_DNA"/>
</dbReference>
<dbReference type="GO" id="GO:0030288">
    <property type="term" value="C:outer membrane-bounded periplasmic space"/>
    <property type="evidence" value="ECO:0007669"/>
    <property type="project" value="TreeGrafter"/>
</dbReference>
<dbReference type="PROSITE" id="PS50106">
    <property type="entry name" value="PDZ"/>
    <property type="match status" value="1"/>
</dbReference>
<organism evidence="8 9">
    <name type="scientific">Clostridium vincentii</name>
    <dbReference type="NCBI Taxonomy" id="52704"/>
    <lineage>
        <taxon>Bacteria</taxon>
        <taxon>Bacillati</taxon>
        <taxon>Bacillota</taxon>
        <taxon>Clostridia</taxon>
        <taxon>Eubacteriales</taxon>
        <taxon>Clostridiaceae</taxon>
        <taxon>Clostridium</taxon>
    </lineage>
</organism>
<dbReference type="Gene3D" id="3.90.226.10">
    <property type="entry name" value="2-enoyl-CoA Hydratase, Chain A, domain 1"/>
    <property type="match status" value="1"/>
</dbReference>
<dbReference type="EC" id="3.4.21.102" evidence="8"/>
<dbReference type="SUPFAM" id="SSF52096">
    <property type="entry name" value="ClpP/crotonase"/>
    <property type="match status" value="1"/>
</dbReference>
<feature type="domain" description="PDZ" evidence="7">
    <location>
        <begin position="103"/>
        <end position="193"/>
    </location>
</feature>
<dbReference type="CDD" id="cd07560">
    <property type="entry name" value="Peptidase_S41_CPP"/>
    <property type="match status" value="1"/>
</dbReference>
<evidence type="ECO:0000256" key="3">
    <source>
        <dbReference type="ARBA" id="ARBA00022801"/>
    </source>
</evidence>
<evidence type="ECO:0000256" key="5">
    <source>
        <dbReference type="RuleBase" id="RU004404"/>
    </source>
</evidence>
<gene>
    <name evidence="8" type="primary">ctpB</name>
    <name evidence="8" type="ORF">CLVI_02080</name>
</gene>
<dbReference type="GO" id="GO:0006508">
    <property type="term" value="P:proteolysis"/>
    <property type="evidence" value="ECO:0007669"/>
    <property type="project" value="UniProtKB-KW"/>
</dbReference>
<dbReference type="InterPro" id="IPR055210">
    <property type="entry name" value="CtpA/B_N"/>
</dbReference>
<accession>A0A2T0BKF4</accession>
<dbReference type="RefSeq" id="WP_170065560.1">
    <property type="nucleotide sequence ID" value="NZ_PVXQ01000002.1"/>
</dbReference>
<dbReference type="PANTHER" id="PTHR32060">
    <property type="entry name" value="TAIL-SPECIFIC PROTEASE"/>
    <property type="match status" value="1"/>
</dbReference>
<evidence type="ECO:0000256" key="4">
    <source>
        <dbReference type="ARBA" id="ARBA00022825"/>
    </source>
</evidence>
<dbReference type="InterPro" id="IPR036034">
    <property type="entry name" value="PDZ_sf"/>
</dbReference>
<dbReference type="InterPro" id="IPR004447">
    <property type="entry name" value="Peptidase_S41A"/>
</dbReference>
<reference evidence="8 9" key="1">
    <citation type="submission" date="2018-03" db="EMBL/GenBank/DDBJ databases">
        <title>Genome sequence of Clostridium vincentii DSM 10228.</title>
        <authorList>
            <person name="Poehlein A."/>
            <person name="Daniel R."/>
        </authorList>
    </citation>
    <scope>NUCLEOTIDE SEQUENCE [LARGE SCALE GENOMIC DNA]</scope>
    <source>
        <strain evidence="8 9">DSM 10228</strain>
    </source>
</reference>
<keyword evidence="3 5" id="KW-0378">Hydrolase</keyword>
<dbReference type="SMART" id="SM00245">
    <property type="entry name" value="TSPc"/>
    <property type="match status" value="1"/>
</dbReference>
<dbReference type="Gene3D" id="2.30.42.10">
    <property type="match status" value="1"/>
</dbReference>
<dbReference type="Pfam" id="PF22694">
    <property type="entry name" value="CtpB_N-like"/>
    <property type="match status" value="1"/>
</dbReference>
<dbReference type="Pfam" id="PF13180">
    <property type="entry name" value="PDZ_2"/>
    <property type="match status" value="1"/>
</dbReference>
<evidence type="ECO:0000259" key="7">
    <source>
        <dbReference type="PROSITE" id="PS50106"/>
    </source>
</evidence>
<dbReference type="InterPro" id="IPR005151">
    <property type="entry name" value="Tail-specific_protease"/>
</dbReference>
<keyword evidence="6" id="KW-1133">Transmembrane helix</keyword>
<evidence type="ECO:0000256" key="6">
    <source>
        <dbReference type="SAM" id="Phobius"/>
    </source>
</evidence>
<dbReference type="Pfam" id="PF03572">
    <property type="entry name" value="Peptidase_S41"/>
    <property type="match status" value="1"/>
</dbReference>
<keyword evidence="2 5" id="KW-0645">Protease</keyword>
<dbReference type="InterPro" id="IPR001478">
    <property type="entry name" value="PDZ"/>
</dbReference>
<name>A0A2T0BKF4_9CLOT</name>